<dbReference type="PATRIC" id="fig|1961.12.peg.4906"/>
<dbReference type="Gene3D" id="1.10.10.10">
    <property type="entry name" value="Winged helix-like DNA-binding domain superfamily/Winged helix DNA-binding domain"/>
    <property type="match status" value="1"/>
</dbReference>
<dbReference type="PANTHER" id="PTHR33164:SF94">
    <property type="entry name" value="TRANSCRIPTIONAL REGULATORY PROTEIN-RELATED"/>
    <property type="match status" value="1"/>
</dbReference>
<evidence type="ECO:0000259" key="1">
    <source>
        <dbReference type="PROSITE" id="PS50995"/>
    </source>
</evidence>
<dbReference type="RefSeq" id="WP_053173156.1">
    <property type="nucleotide sequence ID" value="NZ_LGUV01000311.1"/>
</dbReference>
<dbReference type="Proteomes" id="UP000037084">
    <property type="component" value="Unassembled WGS sequence"/>
</dbReference>
<dbReference type="PROSITE" id="PS50995">
    <property type="entry name" value="HTH_MARR_2"/>
    <property type="match status" value="1"/>
</dbReference>
<dbReference type="SMART" id="SM00347">
    <property type="entry name" value="HTH_MARR"/>
    <property type="match status" value="1"/>
</dbReference>
<reference evidence="3" key="1">
    <citation type="submission" date="2015-07" db="EMBL/GenBank/DDBJ databases">
        <authorList>
            <consortium name="Consortium for Microbial Forensics and Genomics (microFORGE)"/>
            <person name="Knight B.M."/>
            <person name="Roberts D.P."/>
            <person name="Lin D."/>
            <person name="Hari K."/>
            <person name="Fletcher J."/>
            <person name="Melcher U."/>
            <person name="Blagden T."/>
            <person name="Winegar R.A."/>
        </authorList>
    </citation>
    <scope>NUCLEOTIDE SEQUENCE [LARGE SCALE GENOMIC DNA]</scope>
    <source>
        <strain evidence="3">NRRL B-1447</strain>
    </source>
</reference>
<dbReference type="SUPFAM" id="SSF46785">
    <property type="entry name" value="Winged helix' DNA-binding domain"/>
    <property type="match status" value="1"/>
</dbReference>
<dbReference type="AlphaFoldDB" id="A0A0L8MCI3"/>
<dbReference type="GO" id="GO:0003700">
    <property type="term" value="F:DNA-binding transcription factor activity"/>
    <property type="evidence" value="ECO:0007669"/>
    <property type="project" value="InterPro"/>
</dbReference>
<dbReference type="InterPro" id="IPR036388">
    <property type="entry name" value="WH-like_DNA-bd_sf"/>
</dbReference>
<organism evidence="2 3">
    <name type="scientific">Streptomyces virginiae</name>
    <name type="common">Streptomyces cinnamonensis</name>
    <dbReference type="NCBI Taxonomy" id="1961"/>
    <lineage>
        <taxon>Bacteria</taxon>
        <taxon>Bacillati</taxon>
        <taxon>Actinomycetota</taxon>
        <taxon>Actinomycetes</taxon>
        <taxon>Kitasatosporales</taxon>
        <taxon>Streptomycetaceae</taxon>
        <taxon>Streptomyces</taxon>
    </lineage>
</organism>
<gene>
    <name evidence="2" type="ORF">ADK75_21790</name>
</gene>
<dbReference type="InterPro" id="IPR039422">
    <property type="entry name" value="MarR/SlyA-like"/>
</dbReference>
<protein>
    <recommendedName>
        <fullName evidence="1">HTH marR-type domain-containing protein</fullName>
    </recommendedName>
</protein>
<dbReference type="EMBL" id="LGUV01000311">
    <property type="protein sequence ID" value="KOG48103.1"/>
    <property type="molecule type" value="Genomic_DNA"/>
</dbReference>
<dbReference type="InterPro" id="IPR036390">
    <property type="entry name" value="WH_DNA-bd_sf"/>
</dbReference>
<sequence>MSEQRRPADPSPAADDIDEVTHAVLGAAQRLASIAARALAAAGDGDRGGHGVTLAQFRMLEVLVARGHVKLVALAGLMAVNPSTAMRMIDRLIAAGLADRRPNRENRRETVLTATESGLRLVGEVTARRRAETAAALARLRPAERTVLIGALGAFAATGPQPAGDGPHALPDLLGCAQPYALG</sequence>
<dbReference type="Pfam" id="PF01047">
    <property type="entry name" value="MarR"/>
    <property type="match status" value="1"/>
</dbReference>
<feature type="domain" description="HTH marR-type" evidence="1">
    <location>
        <begin position="17"/>
        <end position="157"/>
    </location>
</feature>
<dbReference type="OrthoDB" id="3573114at2"/>
<dbReference type="InterPro" id="IPR000835">
    <property type="entry name" value="HTH_MarR-typ"/>
</dbReference>
<evidence type="ECO:0000313" key="2">
    <source>
        <dbReference type="EMBL" id="KOG48103.1"/>
    </source>
</evidence>
<comment type="caution">
    <text evidence="2">The sequence shown here is derived from an EMBL/GenBank/DDBJ whole genome shotgun (WGS) entry which is preliminary data.</text>
</comment>
<name>A0A0L8MCI3_STRVG</name>
<accession>A0A0L8MCI3</accession>
<proteinExistence type="predicted"/>
<dbReference type="PANTHER" id="PTHR33164">
    <property type="entry name" value="TRANSCRIPTIONAL REGULATOR, MARR FAMILY"/>
    <property type="match status" value="1"/>
</dbReference>
<evidence type="ECO:0000313" key="3">
    <source>
        <dbReference type="Proteomes" id="UP000037084"/>
    </source>
</evidence>
<dbReference type="GO" id="GO:0006950">
    <property type="term" value="P:response to stress"/>
    <property type="evidence" value="ECO:0007669"/>
    <property type="project" value="TreeGrafter"/>
</dbReference>